<accession>C7R0F9</accession>
<sequence>MPYPPTAGGPQSLVDSAVAHATKIPAPRIAAHVRSLRRRNPNASPERIIEILGSELHTILASTGGAVGATAAVPGVGSGTALALTAADLAAFFGAAGFYSLAVAEVHGIHIHDAHRRKTLVLASVLGEAGAKTVVGMSGGSMTHWAKALSTAVPSSSIKQVNRVLSSRFVKRYFFRQGGVVVGRLIPFGVGAVVGIVGGRALAHTVIHQSAKAFGPPPAKFTSPLIEEIEGQSSSAPADVPLLGVASPM</sequence>
<evidence type="ECO:0000313" key="2">
    <source>
        <dbReference type="Proteomes" id="UP000000628"/>
    </source>
</evidence>
<dbReference type="HOGENOM" id="CLU_058821_2_0_11"/>
<dbReference type="eggNOG" id="COG1540">
    <property type="taxonomic scope" value="Bacteria"/>
</dbReference>
<dbReference type="STRING" id="471856.Jden_1985"/>
<reference evidence="1 2" key="1">
    <citation type="journal article" date="2009" name="Stand. Genomic Sci.">
        <title>Complete genome sequence of Jonesia denitrificans type strain (Prevot 55134).</title>
        <authorList>
            <person name="Pukall R."/>
            <person name="Gehrich-Schroter G."/>
            <person name="Lapidus A."/>
            <person name="Nolan M."/>
            <person name="Glavina Del Rio T."/>
            <person name="Lucas S."/>
            <person name="Chen F."/>
            <person name="Tice H."/>
            <person name="Pitluck S."/>
            <person name="Cheng J.F."/>
            <person name="Copeland A."/>
            <person name="Saunders E."/>
            <person name="Brettin T."/>
            <person name="Detter J.C."/>
            <person name="Bruce D."/>
            <person name="Goodwin L."/>
            <person name="Pati A."/>
            <person name="Ivanova N."/>
            <person name="Mavromatis K."/>
            <person name="Ovchinnikova G."/>
            <person name="Chen A."/>
            <person name="Palaniappan K."/>
            <person name="Land M."/>
            <person name="Hauser L."/>
            <person name="Chang Y.J."/>
            <person name="Jeffries C.D."/>
            <person name="Chain P."/>
            <person name="Goker M."/>
            <person name="Bristow J."/>
            <person name="Eisen J.A."/>
            <person name="Markowitz V."/>
            <person name="Hugenholtz P."/>
            <person name="Kyrpides N.C."/>
            <person name="Klenk H.P."/>
            <person name="Han C."/>
        </authorList>
    </citation>
    <scope>NUCLEOTIDE SEQUENCE [LARGE SCALE GENOMIC DNA]</scope>
    <source>
        <strain evidence="2">ATCC 14870 / DSM 20603 / BCRC 15368 / CIP 55.134 / JCM 11481 / NBRC 15587 / NCTC 10816 / Prevot 55134</strain>
    </source>
</reference>
<name>C7R0F9_JONDD</name>
<protein>
    <submittedName>
        <fullName evidence="1">Uncharacterized protein</fullName>
    </submittedName>
</protein>
<gene>
    <name evidence="1" type="ordered locus">Jden_1985</name>
</gene>
<dbReference type="KEGG" id="jde:Jden_1985"/>
<proteinExistence type="predicted"/>
<dbReference type="EMBL" id="CP001706">
    <property type="protein sequence ID" value="ACV09623.1"/>
    <property type="molecule type" value="Genomic_DNA"/>
</dbReference>
<dbReference type="RefSeq" id="WP_015772251.1">
    <property type="nucleotide sequence ID" value="NC_013174.1"/>
</dbReference>
<dbReference type="AlphaFoldDB" id="C7R0F9"/>
<organism evidence="1 2">
    <name type="scientific">Jonesia denitrificans (strain ATCC 14870 / DSM 20603 / BCRC 15368 / CIP 55.134 / JCM 11481 / NBRC 15587 / NCTC 10816 / Prevot 55134)</name>
    <name type="common">Listeria denitrificans</name>
    <dbReference type="NCBI Taxonomy" id="471856"/>
    <lineage>
        <taxon>Bacteria</taxon>
        <taxon>Bacillati</taxon>
        <taxon>Actinomycetota</taxon>
        <taxon>Actinomycetes</taxon>
        <taxon>Micrococcales</taxon>
        <taxon>Jonesiaceae</taxon>
        <taxon>Jonesia</taxon>
    </lineage>
</organism>
<keyword evidence="2" id="KW-1185">Reference proteome</keyword>
<dbReference type="Proteomes" id="UP000000628">
    <property type="component" value="Chromosome"/>
</dbReference>
<evidence type="ECO:0000313" key="1">
    <source>
        <dbReference type="EMBL" id="ACV09623.1"/>
    </source>
</evidence>